<sequence length="79" mass="8980">MQSLIVILTTFGWILPRPSLGGWKDSGSFSTHANVECKKPRRLTEASLCLRHRLKTDTAPYLLIIAHLFKSVNNFYATF</sequence>
<dbReference type="EMBL" id="CP033713">
    <property type="protein sequence ID" value="AYW90232.1"/>
    <property type="molecule type" value="Genomic_DNA"/>
</dbReference>
<evidence type="ECO:0000313" key="1">
    <source>
        <dbReference type="EMBL" id="AYW90232.1"/>
    </source>
</evidence>
<proteinExistence type="predicted"/>
<dbReference type="Proteomes" id="UP000268669">
    <property type="component" value="Chromosome"/>
</dbReference>
<keyword evidence="2" id="KW-1185">Reference proteome</keyword>
<evidence type="ECO:0000313" key="2">
    <source>
        <dbReference type="Proteomes" id="UP000268669"/>
    </source>
</evidence>
<accession>A0ABM7AD69</accession>
<protein>
    <recommendedName>
        <fullName evidence="3">Secreted protein</fullName>
    </recommendedName>
</protein>
<evidence type="ECO:0008006" key="3">
    <source>
        <dbReference type="Google" id="ProtNLM"/>
    </source>
</evidence>
<reference evidence="1" key="1">
    <citation type="submission" date="2018-11" db="EMBL/GenBank/DDBJ databases">
        <title>FDA dAtabase for Regulatory Grade micrObial Sequences (FDA-ARGOS): Supporting development and validation of Infectious Disease Dx tests.</title>
        <authorList>
            <person name="Bliska J."/>
            <person name="Cleland M.-M."/>
            <person name="Tallon L."/>
            <person name="Sadzewicz L."/>
            <person name="Zhao X."/>
            <person name="Vavikolanu K."/>
            <person name="Mehta A."/>
            <person name="Aluvathingal J."/>
            <person name="Nadendla S."/>
            <person name="Yan Y."/>
            <person name="Sichtig H."/>
        </authorList>
    </citation>
    <scope>NUCLEOTIDE SEQUENCE [LARGE SCALE GENOMIC DNA]</scope>
    <source>
        <strain evidence="1">FDAARGOS_581</strain>
    </source>
</reference>
<name>A0ABM7AD69_YERPU</name>
<organism evidence="1 2">
    <name type="scientific">Yersinia pseudotuberculosis</name>
    <dbReference type="NCBI Taxonomy" id="633"/>
    <lineage>
        <taxon>Bacteria</taxon>
        <taxon>Pseudomonadati</taxon>
        <taxon>Pseudomonadota</taxon>
        <taxon>Gammaproteobacteria</taxon>
        <taxon>Enterobacterales</taxon>
        <taxon>Yersiniaceae</taxon>
        <taxon>Yersinia</taxon>
    </lineage>
</organism>
<gene>
    <name evidence="1" type="ORF">EGX47_02010</name>
</gene>